<dbReference type="OrthoDB" id="8893795at2"/>
<evidence type="ECO:0000313" key="7">
    <source>
        <dbReference type="Proteomes" id="UP000252884"/>
    </source>
</evidence>
<dbReference type="Proteomes" id="UP000252884">
    <property type="component" value="Unassembled WGS sequence"/>
</dbReference>
<dbReference type="InterPro" id="IPR050389">
    <property type="entry name" value="LysR-type_TF"/>
</dbReference>
<dbReference type="Gene3D" id="1.10.10.10">
    <property type="entry name" value="Winged helix-like DNA-binding domain superfamily/Winged helix DNA-binding domain"/>
    <property type="match status" value="1"/>
</dbReference>
<dbReference type="InterPro" id="IPR005119">
    <property type="entry name" value="LysR_subst-bd"/>
</dbReference>
<proteinExistence type="inferred from homology"/>
<accession>A0A368XIP6</accession>
<dbReference type="GO" id="GO:0003677">
    <property type="term" value="F:DNA binding"/>
    <property type="evidence" value="ECO:0007669"/>
    <property type="project" value="UniProtKB-KW"/>
</dbReference>
<dbReference type="PRINTS" id="PR00039">
    <property type="entry name" value="HTHLYSR"/>
</dbReference>
<dbReference type="Gene3D" id="3.40.190.10">
    <property type="entry name" value="Periplasmic binding protein-like II"/>
    <property type="match status" value="2"/>
</dbReference>
<keyword evidence="3" id="KW-0238">DNA-binding</keyword>
<protein>
    <submittedName>
        <fullName evidence="6">LysR family transcriptional regulator</fullName>
    </submittedName>
</protein>
<name>A0A368XIP6_9BURK</name>
<dbReference type="SUPFAM" id="SSF53850">
    <property type="entry name" value="Periplasmic binding protein-like II"/>
    <property type="match status" value="1"/>
</dbReference>
<dbReference type="GO" id="GO:0003700">
    <property type="term" value="F:DNA-binding transcription factor activity"/>
    <property type="evidence" value="ECO:0007669"/>
    <property type="project" value="InterPro"/>
</dbReference>
<evidence type="ECO:0000256" key="4">
    <source>
        <dbReference type="ARBA" id="ARBA00023163"/>
    </source>
</evidence>
<keyword evidence="7" id="KW-1185">Reference proteome</keyword>
<evidence type="ECO:0000256" key="2">
    <source>
        <dbReference type="ARBA" id="ARBA00023015"/>
    </source>
</evidence>
<dbReference type="AlphaFoldDB" id="A0A368XIP6"/>
<evidence type="ECO:0000256" key="1">
    <source>
        <dbReference type="ARBA" id="ARBA00009437"/>
    </source>
</evidence>
<keyword evidence="4" id="KW-0804">Transcription</keyword>
<sequence>MNLRTLDLNLLLVFDAVYTERSISRAAAKLHLSQPTVSNALARLRERLGDALFERSAQGMAPTPRAKTLAEPIRQALALLERGLRGGDDFDYANAEREFVVAAEDYGETVVLPRFIEWLGQAAPGIRIRIRPEPGAQLHAELREGTVDLALDYFAPQDPAVHSTCVLTESLLTLARRDHPLVGERLGLETYLTLRHVVLAHQGHSRPMIDLALAKRGLSRHIAVTVPHFLSMPVLVQTSDLVCTLPRRMGQLYADHFRLKAHAVPLRTPQFPVYLLWHGNAEDDAGHRWFRAHLVEFCQRL</sequence>
<gene>
    <name evidence="6" type="ORF">DES41_109192</name>
</gene>
<dbReference type="PANTHER" id="PTHR30118">
    <property type="entry name" value="HTH-TYPE TRANSCRIPTIONAL REGULATOR LEUO-RELATED"/>
    <property type="match status" value="1"/>
</dbReference>
<dbReference type="InterPro" id="IPR000847">
    <property type="entry name" value="LysR_HTH_N"/>
</dbReference>
<dbReference type="PROSITE" id="PS50931">
    <property type="entry name" value="HTH_LYSR"/>
    <property type="match status" value="1"/>
</dbReference>
<organism evidence="6 7">
    <name type="scientific">Pseudorhodoferax soli</name>
    <dbReference type="NCBI Taxonomy" id="545864"/>
    <lineage>
        <taxon>Bacteria</taxon>
        <taxon>Pseudomonadati</taxon>
        <taxon>Pseudomonadota</taxon>
        <taxon>Betaproteobacteria</taxon>
        <taxon>Burkholderiales</taxon>
        <taxon>Comamonadaceae</taxon>
    </lineage>
</organism>
<reference evidence="6 7" key="1">
    <citation type="submission" date="2018-07" db="EMBL/GenBank/DDBJ databases">
        <title>Genomic Encyclopedia of Type Strains, Phase IV (KMG-IV): sequencing the most valuable type-strain genomes for metagenomic binning, comparative biology and taxonomic classification.</title>
        <authorList>
            <person name="Goeker M."/>
        </authorList>
    </citation>
    <scope>NUCLEOTIDE SEQUENCE [LARGE SCALE GENOMIC DNA]</scope>
    <source>
        <strain evidence="6 7">DSM 21634</strain>
    </source>
</reference>
<dbReference type="PANTHER" id="PTHR30118:SF15">
    <property type="entry name" value="TRANSCRIPTIONAL REGULATORY PROTEIN"/>
    <property type="match status" value="1"/>
</dbReference>
<evidence type="ECO:0000313" key="6">
    <source>
        <dbReference type="EMBL" id="RCW67469.1"/>
    </source>
</evidence>
<comment type="similarity">
    <text evidence="1">Belongs to the LysR transcriptional regulatory family.</text>
</comment>
<dbReference type="InterPro" id="IPR036390">
    <property type="entry name" value="WH_DNA-bd_sf"/>
</dbReference>
<dbReference type="CDD" id="cd08417">
    <property type="entry name" value="PBP2_Nitroaromatics_like"/>
    <property type="match status" value="1"/>
</dbReference>
<dbReference type="EMBL" id="QPJK01000009">
    <property type="protein sequence ID" value="RCW67469.1"/>
    <property type="molecule type" value="Genomic_DNA"/>
</dbReference>
<dbReference type="Pfam" id="PF03466">
    <property type="entry name" value="LysR_substrate"/>
    <property type="match status" value="1"/>
</dbReference>
<feature type="domain" description="HTH lysR-type" evidence="5">
    <location>
        <begin position="6"/>
        <end position="63"/>
    </location>
</feature>
<evidence type="ECO:0000256" key="3">
    <source>
        <dbReference type="ARBA" id="ARBA00023125"/>
    </source>
</evidence>
<keyword evidence="2" id="KW-0805">Transcription regulation</keyword>
<dbReference type="SUPFAM" id="SSF46785">
    <property type="entry name" value="Winged helix' DNA-binding domain"/>
    <property type="match status" value="1"/>
</dbReference>
<dbReference type="RefSeq" id="WP_114470976.1">
    <property type="nucleotide sequence ID" value="NZ_QPJK01000009.1"/>
</dbReference>
<dbReference type="InterPro" id="IPR036388">
    <property type="entry name" value="WH-like_DNA-bd_sf"/>
</dbReference>
<dbReference type="InterPro" id="IPR037402">
    <property type="entry name" value="YidZ_PBP2"/>
</dbReference>
<evidence type="ECO:0000259" key="5">
    <source>
        <dbReference type="PROSITE" id="PS50931"/>
    </source>
</evidence>
<dbReference type="Pfam" id="PF00126">
    <property type="entry name" value="HTH_1"/>
    <property type="match status" value="1"/>
</dbReference>
<comment type="caution">
    <text evidence="6">The sequence shown here is derived from an EMBL/GenBank/DDBJ whole genome shotgun (WGS) entry which is preliminary data.</text>
</comment>